<name>A0A6N4DD75_9GAMM</name>
<keyword evidence="1" id="KW-1133">Transmembrane helix</keyword>
<sequence>MLKSKQEHYVFSKEEAKRLELKASIFSVSSVWVAAFLAIKGFLISGQSEMIGILMMLSGVVVISFGCIWMSKLNKCDELTGEKYKDLIEMIEYMPEIKSKFIQALNEGKILRNRDYFFVRSIYTPLKNKNDKLAALNSLKTN</sequence>
<gene>
    <name evidence="2" type="ORF">C9928_05600</name>
</gene>
<dbReference type="Proteomes" id="UP000241514">
    <property type="component" value="Unassembled WGS sequence"/>
</dbReference>
<proteinExistence type="predicted"/>
<dbReference type="EMBL" id="PYVG01000034">
    <property type="protein sequence ID" value="PTB88778.1"/>
    <property type="molecule type" value="Genomic_DNA"/>
</dbReference>
<comment type="caution">
    <text evidence="2">The sequence shown here is derived from an EMBL/GenBank/DDBJ whole genome shotgun (WGS) entry which is preliminary data.</text>
</comment>
<evidence type="ECO:0000256" key="1">
    <source>
        <dbReference type="SAM" id="Phobius"/>
    </source>
</evidence>
<feature type="transmembrane region" description="Helical" evidence="1">
    <location>
        <begin position="50"/>
        <end position="70"/>
    </location>
</feature>
<accession>A0A6N4DD75</accession>
<evidence type="ECO:0000313" key="2">
    <source>
        <dbReference type="EMBL" id="PTB88778.1"/>
    </source>
</evidence>
<protein>
    <submittedName>
        <fullName evidence="2">Uncharacterized protein</fullName>
    </submittedName>
</protein>
<organism evidence="2 3">
    <name type="scientific">Pseudidiomarina aestuarii</name>
    <dbReference type="NCBI Taxonomy" id="624146"/>
    <lineage>
        <taxon>Bacteria</taxon>
        <taxon>Pseudomonadati</taxon>
        <taxon>Pseudomonadota</taxon>
        <taxon>Gammaproteobacteria</taxon>
        <taxon>Alteromonadales</taxon>
        <taxon>Idiomarinaceae</taxon>
        <taxon>Pseudidiomarina</taxon>
    </lineage>
</organism>
<dbReference type="AlphaFoldDB" id="A0A6N4DD75"/>
<evidence type="ECO:0000313" key="3">
    <source>
        <dbReference type="Proteomes" id="UP000241514"/>
    </source>
</evidence>
<reference evidence="2 3" key="1">
    <citation type="submission" date="2018-03" db="EMBL/GenBank/DDBJ databases">
        <title>Cross-interface Injection: A General Nanoliter Liquid Handling Method Applied to Single Cells Genome Amplification Automated Nanoliter Liquid Handling Applied to Single Cell Multiple Displacement Amplification.</title>
        <authorList>
            <person name="Yun J."/>
            <person name="Xu P."/>
            <person name="Xu J."/>
            <person name="Dai X."/>
            <person name="Wang Y."/>
            <person name="Zheng X."/>
            <person name="Cao C."/>
            <person name="Yi Q."/>
            <person name="Zhu Y."/>
            <person name="Wang L."/>
            <person name="Dong Z."/>
            <person name="Huang Y."/>
            <person name="Huang L."/>
            <person name="Du W."/>
        </authorList>
    </citation>
    <scope>NUCLEOTIDE SEQUENCE [LARGE SCALE GENOMIC DNA]</scope>
    <source>
        <strain evidence="2 3">A9-4</strain>
    </source>
</reference>
<feature type="transmembrane region" description="Helical" evidence="1">
    <location>
        <begin position="21"/>
        <end position="44"/>
    </location>
</feature>
<keyword evidence="1" id="KW-0472">Membrane</keyword>
<keyword evidence="1" id="KW-0812">Transmembrane</keyword>